<dbReference type="Pfam" id="PF00015">
    <property type="entry name" value="MCPsignal"/>
    <property type="match status" value="1"/>
</dbReference>
<dbReference type="Proteomes" id="UP000437748">
    <property type="component" value="Unassembled WGS sequence"/>
</dbReference>
<keyword evidence="3" id="KW-1133">Transmembrane helix</keyword>
<evidence type="ECO:0000256" key="1">
    <source>
        <dbReference type="ARBA" id="ARBA00023224"/>
    </source>
</evidence>
<feature type="domain" description="Methyl-accepting transducer" evidence="4">
    <location>
        <begin position="217"/>
        <end position="457"/>
    </location>
</feature>
<accession>A0A6N6VXG4</accession>
<dbReference type="GO" id="GO:0007165">
    <property type="term" value="P:signal transduction"/>
    <property type="evidence" value="ECO:0007669"/>
    <property type="project" value="UniProtKB-KW"/>
</dbReference>
<feature type="transmembrane region" description="Helical" evidence="3">
    <location>
        <begin position="12"/>
        <end position="31"/>
    </location>
</feature>
<comment type="caution">
    <text evidence="5">The sequence shown here is derived from an EMBL/GenBank/DDBJ whole genome shotgun (WGS) entry which is preliminary data.</text>
</comment>
<dbReference type="AlphaFoldDB" id="A0A6N6VXG4"/>
<dbReference type="SUPFAM" id="SSF58104">
    <property type="entry name" value="Methyl-accepting chemotaxis protein (MCP) signaling domain"/>
    <property type="match status" value="1"/>
</dbReference>
<dbReference type="InterPro" id="IPR004089">
    <property type="entry name" value="MCPsignal_dom"/>
</dbReference>
<dbReference type="RefSeq" id="WP_153418235.1">
    <property type="nucleotide sequence ID" value="NZ_WFLM01000001.1"/>
</dbReference>
<protein>
    <recommendedName>
        <fullName evidence="4">Methyl-accepting transducer domain-containing protein</fullName>
    </recommendedName>
</protein>
<keyword evidence="3" id="KW-0472">Membrane</keyword>
<name>A0A6N6VXG4_9BACT</name>
<evidence type="ECO:0000256" key="3">
    <source>
        <dbReference type="SAM" id="Phobius"/>
    </source>
</evidence>
<evidence type="ECO:0000256" key="2">
    <source>
        <dbReference type="PROSITE-ProRule" id="PRU00284"/>
    </source>
</evidence>
<keyword evidence="3" id="KW-0812">Transmembrane</keyword>
<evidence type="ECO:0000259" key="4">
    <source>
        <dbReference type="PROSITE" id="PS50111"/>
    </source>
</evidence>
<evidence type="ECO:0000313" key="5">
    <source>
        <dbReference type="EMBL" id="KAB8040719.1"/>
    </source>
</evidence>
<feature type="transmembrane region" description="Helical" evidence="3">
    <location>
        <begin position="176"/>
        <end position="199"/>
    </location>
</feature>
<keyword evidence="6" id="KW-1185">Reference proteome</keyword>
<gene>
    <name evidence="5" type="ORF">GCL60_01985</name>
</gene>
<dbReference type="PANTHER" id="PTHR32089">
    <property type="entry name" value="METHYL-ACCEPTING CHEMOTAXIS PROTEIN MCPB"/>
    <property type="match status" value="1"/>
</dbReference>
<dbReference type="GO" id="GO:0016020">
    <property type="term" value="C:membrane"/>
    <property type="evidence" value="ECO:0007669"/>
    <property type="project" value="InterPro"/>
</dbReference>
<dbReference type="OrthoDB" id="9765653at2"/>
<evidence type="ECO:0000313" key="6">
    <source>
        <dbReference type="Proteomes" id="UP000437748"/>
    </source>
</evidence>
<keyword evidence="1 2" id="KW-0807">Transducer</keyword>
<dbReference type="Gene3D" id="1.10.287.950">
    <property type="entry name" value="Methyl-accepting chemotaxis protein"/>
    <property type="match status" value="1"/>
</dbReference>
<sequence>MNYFNNKSLNLKILIVIVPIVIVSISIYFIYEILEAKSQFQNEFDKSISNSVLILKPSLSANIYNLEKQNVVNSVKGLFINENISKAIIFGEKKTLFVGIEIKNNKDFNEITSNLNLSEYTNISDLKSIQGVIALTSKSNKRVYISSIVDKETSRFDGVIVIEAELSQLNKQINKMIYTAIFGLFLCVCSIVILSFSIINKIVSKPLQILSTQIGQQSDDIYSTNKKLSGSFIRVSGLSKSQSDSIVQIQSQMDQMVEIIAQTKNNADECIRIVDHLNNKTKEGSRIIETMTLSVGKIGKSSENLQNISKMIGDISAKAKVINNIVSKTELLSLNASIESARAGALGKGFSVVAEEVGNLAKMSGKAANEIDTLISESQKVAEIVILEMNNSVGEIKNNSVNVSNSFKDIASEVTNILSNTKEIQDSTNKQNSSIVEVVSSVNTAGEINNQTFDEMKSLILFAKEIDLQCDKLKNIMELMNNIILGQKDKIK</sequence>
<dbReference type="PROSITE" id="PS50111">
    <property type="entry name" value="CHEMOTAXIS_TRANSDUC_2"/>
    <property type="match status" value="1"/>
</dbReference>
<dbReference type="PANTHER" id="PTHR32089:SF112">
    <property type="entry name" value="LYSOZYME-LIKE PROTEIN-RELATED"/>
    <property type="match status" value="1"/>
</dbReference>
<dbReference type="EMBL" id="WFLM01000001">
    <property type="protein sequence ID" value="KAB8040719.1"/>
    <property type="molecule type" value="Genomic_DNA"/>
</dbReference>
<dbReference type="SMART" id="SM00283">
    <property type="entry name" value="MA"/>
    <property type="match status" value="1"/>
</dbReference>
<proteinExistence type="predicted"/>
<organism evidence="5 6">
    <name type="scientific">Silvanigrella paludirubra</name>
    <dbReference type="NCBI Taxonomy" id="2499159"/>
    <lineage>
        <taxon>Bacteria</taxon>
        <taxon>Pseudomonadati</taxon>
        <taxon>Bdellovibrionota</taxon>
        <taxon>Oligoflexia</taxon>
        <taxon>Silvanigrellales</taxon>
        <taxon>Silvanigrellaceae</taxon>
        <taxon>Silvanigrella</taxon>
    </lineage>
</organism>
<reference evidence="5 6" key="1">
    <citation type="submission" date="2019-10" db="EMBL/GenBank/DDBJ databases">
        <title>New species of Slilvanegrellaceae.</title>
        <authorList>
            <person name="Pitt A."/>
            <person name="Hahn M.W."/>
        </authorList>
    </citation>
    <scope>NUCLEOTIDE SEQUENCE [LARGE SCALE GENOMIC DNA]</scope>
    <source>
        <strain evidence="5 6">SP-Ram-0.45-NSY-1</strain>
    </source>
</reference>